<evidence type="ECO:0000256" key="1">
    <source>
        <dbReference type="SAM" id="MobiDB-lite"/>
    </source>
</evidence>
<organism evidence="2 3">
    <name type="scientific">Microbispora corallina</name>
    <dbReference type="NCBI Taxonomy" id="83302"/>
    <lineage>
        <taxon>Bacteria</taxon>
        <taxon>Bacillati</taxon>
        <taxon>Actinomycetota</taxon>
        <taxon>Actinomycetes</taxon>
        <taxon>Streptosporangiales</taxon>
        <taxon>Streptosporangiaceae</taxon>
        <taxon>Microbispora</taxon>
    </lineage>
</organism>
<dbReference type="EMBL" id="BOOC01000023">
    <property type="protein sequence ID" value="GIH41657.1"/>
    <property type="molecule type" value="Genomic_DNA"/>
</dbReference>
<reference evidence="2 3" key="1">
    <citation type="submission" date="2021-01" db="EMBL/GenBank/DDBJ databases">
        <title>Whole genome shotgun sequence of Microbispora corallina NBRC 16416.</title>
        <authorList>
            <person name="Komaki H."/>
            <person name="Tamura T."/>
        </authorList>
    </citation>
    <scope>NUCLEOTIDE SEQUENCE [LARGE SCALE GENOMIC DNA]</scope>
    <source>
        <strain evidence="2 3">NBRC 16416</strain>
    </source>
</reference>
<keyword evidence="3" id="KW-1185">Reference proteome</keyword>
<comment type="caution">
    <text evidence="2">The sequence shown here is derived from an EMBL/GenBank/DDBJ whole genome shotgun (WGS) entry which is preliminary data.</text>
</comment>
<name>A0ABQ4G3L5_9ACTN</name>
<feature type="region of interest" description="Disordered" evidence="1">
    <location>
        <begin position="1"/>
        <end position="24"/>
    </location>
</feature>
<evidence type="ECO:0000313" key="2">
    <source>
        <dbReference type="EMBL" id="GIH41657.1"/>
    </source>
</evidence>
<evidence type="ECO:0000313" key="3">
    <source>
        <dbReference type="Proteomes" id="UP000603904"/>
    </source>
</evidence>
<sequence>MVIGAAPAEDPPEAEVPPLSPEPLQAAVTPSASVATAAIASILPRRALSIIPDPSQVVSRISWEVHPRPVPDFTARDRWVFNVRGHCWERSHEGSSMSNAGVNMLKPNCYSGGG</sequence>
<protein>
    <submittedName>
        <fullName evidence="2">Uncharacterized protein</fullName>
    </submittedName>
</protein>
<dbReference type="Proteomes" id="UP000603904">
    <property type="component" value="Unassembled WGS sequence"/>
</dbReference>
<proteinExistence type="predicted"/>
<gene>
    <name evidence="2" type="ORF">Mco01_46570</name>
</gene>
<accession>A0ABQ4G3L5</accession>